<evidence type="ECO:0000256" key="1">
    <source>
        <dbReference type="SAM" id="MobiDB-lite"/>
    </source>
</evidence>
<dbReference type="Pfam" id="PF11449">
    <property type="entry name" value="ArsP_2"/>
    <property type="match status" value="1"/>
</dbReference>
<comment type="caution">
    <text evidence="3">The sequence shown here is derived from an EMBL/GenBank/DDBJ whole genome shotgun (WGS) entry which is preliminary data.</text>
</comment>
<protein>
    <submittedName>
        <fullName evidence="3">Arsenic efflux protein</fullName>
    </submittedName>
</protein>
<evidence type="ECO:0000256" key="2">
    <source>
        <dbReference type="SAM" id="Phobius"/>
    </source>
</evidence>
<feature type="transmembrane region" description="Helical" evidence="2">
    <location>
        <begin position="174"/>
        <end position="192"/>
    </location>
</feature>
<organism evidence="3 4">
    <name type="scientific">Candidatus Cryptobacteroides gallistercoris</name>
    <dbReference type="NCBI Taxonomy" id="2840765"/>
    <lineage>
        <taxon>Bacteria</taxon>
        <taxon>Pseudomonadati</taxon>
        <taxon>Bacteroidota</taxon>
        <taxon>Bacteroidia</taxon>
        <taxon>Bacteroidales</taxon>
        <taxon>Candidatus Cryptobacteroides</taxon>
    </lineage>
</organism>
<dbReference type="EMBL" id="JADIMJ010000115">
    <property type="protein sequence ID" value="MBO8454570.1"/>
    <property type="molecule type" value="Genomic_DNA"/>
</dbReference>
<feature type="transmembrane region" description="Helical" evidence="2">
    <location>
        <begin position="221"/>
        <end position="238"/>
    </location>
</feature>
<dbReference type="NCBIfam" id="NF037962">
    <property type="entry name" value="arsenic_eff"/>
    <property type="match status" value="1"/>
</dbReference>
<feature type="transmembrane region" description="Helical" evidence="2">
    <location>
        <begin position="79"/>
        <end position="100"/>
    </location>
</feature>
<gene>
    <name evidence="3" type="ORF">IAC07_07610</name>
</gene>
<dbReference type="Proteomes" id="UP000771749">
    <property type="component" value="Unassembled WGS sequence"/>
</dbReference>
<feature type="transmembrane region" description="Helical" evidence="2">
    <location>
        <begin position="12"/>
        <end position="30"/>
    </location>
</feature>
<evidence type="ECO:0000313" key="4">
    <source>
        <dbReference type="Proteomes" id="UP000771749"/>
    </source>
</evidence>
<dbReference type="InterPro" id="IPR021552">
    <property type="entry name" value="ArsP_2"/>
</dbReference>
<proteinExistence type="predicted"/>
<feature type="transmembrane region" description="Helical" evidence="2">
    <location>
        <begin position="258"/>
        <end position="279"/>
    </location>
</feature>
<keyword evidence="2" id="KW-0472">Membrane</keyword>
<name>A0A940IH40_9BACT</name>
<keyword evidence="2" id="KW-0812">Transmembrane</keyword>
<sequence>MLLHLLTDILRNSVMITGLVVIMMMLIESIDLESGGRFFGKFRNSRAGQTVVAAILGSIPGCIGGFAAVSLYSQRILSFGALVAMMIASTGDEAFMLMAMKPDKALWLFLLLFAIAVTCGIIIDLAGIKIKKHGNESPAAEECKDSDLSSGGCCSSSHREKADGKRRHFGWKRIVLLAGVIIFLGALVSGLLSHEHHHTVNPDGSIPAAEIVLLNILDEKWMNILFAALSLGLIAVIWRADDHFVEHRLWKHIVMKHLPVIFAWTFGVLAVIGVGMTYIDITGWISRNTAAMILLAALIGLIPESGPHMIFVSLWATGIVPLPVLLASCISQDGHSSLPLLAEDRKSFAYAKLLNCLIAVLAGFGSMFLM</sequence>
<feature type="transmembrane region" description="Helical" evidence="2">
    <location>
        <begin position="106"/>
        <end position="128"/>
    </location>
</feature>
<keyword evidence="2" id="KW-1133">Transmembrane helix</keyword>
<evidence type="ECO:0000313" key="3">
    <source>
        <dbReference type="EMBL" id="MBO8454570.1"/>
    </source>
</evidence>
<accession>A0A940IH40</accession>
<feature type="transmembrane region" description="Helical" evidence="2">
    <location>
        <begin position="50"/>
        <end position="72"/>
    </location>
</feature>
<dbReference type="AlphaFoldDB" id="A0A940IH40"/>
<feature type="transmembrane region" description="Helical" evidence="2">
    <location>
        <begin position="348"/>
        <end position="369"/>
    </location>
</feature>
<feature type="transmembrane region" description="Helical" evidence="2">
    <location>
        <begin position="285"/>
        <end position="302"/>
    </location>
</feature>
<reference evidence="3" key="1">
    <citation type="submission" date="2020-10" db="EMBL/GenBank/DDBJ databases">
        <authorList>
            <person name="Gilroy R."/>
        </authorList>
    </citation>
    <scope>NUCLEOTIDE SEQUENCE</scope>
    <source>
        <strain evidence="3">F1-3629</strain>
    </source>
</reference>
<feature type="transmembrane region" description="Helical" evidence="2">
    <location>
        <begin position="309"/>
        <end position="328"/>
    </location>
</feature>
<feature type="region of interest" description="Disordered" evidence="1">
    <location>
        <begin position="141"/>
        <end position="160"/>
    </location>
</feature>
<reference evidence="3" key="2">
    <citation type="journal article" date="2021" name="PeerJ">
        <title>Extensive microbial diversity within the chicken gut microbiome revealed by metagenomics and culture.</title>
        <authorList>
            <person name="Gilroy R."/>
            <person name="Ravi A."/>
            <person name="Getino M."/>
            <person name="Pursley I."/>
            <person name="Horton D.L."/>
            <person name="Alikhan N.F."/>
            <person name="Baker D."/>
            <person name="Gharbi K."/>
            <person name="Hall N."/>
            <person name="Watson M."/>
            <person name="Adriaenssens E.M."/>
            <person name="Foster-Nyarko E."/>
            <person name="Jarju S."/>
            <person name="Secka A."/>
            <person name="Antonio M."/>
            <person name="Oren A."/>
            <person name="Chaudhuri R.R."/>
            <person name="La Ragione R."/>
            <person name="Hildebrand F."/>
            <person name="Pallen M.J."/>
        </authorList>
    </citation>
    <scope>NUCLEOTIDE SEQUENCE</scope>
    <source>
        <strain evidence="3">F1-3629</strain>
    </source>
</reference>